<evidence type="ECO:0000313" key="1">
    <source>
        <dbReference type="EMBL" id="MBB4291013.1"/>
    </source>
</evidence>
<reference evidence="1 2" key="1">
    <citation type="submission" date="2020-08" db="EMBL/GenBank/DDBJ databases">
        <title>Genomic Encyclopedia of Type Strains, Phase IV (KMG-V): Genome sequencing to study the core and pangenomes of soil and plant-associated prokaryotes.</title>
        <authorList>
            <person name="Whitman W."/>
        </authorList>
    </citation>
    <scope>NUCLEOTIDE SEQUENCE [LARGE SCALE GENOMIC DNA]</scope>
    <source>
        <strain evidence="1 2">SEMIA 415</strain>
    </source>
</reference>
<gene>
    <name evidence="1" type="ORF">GGE16_003072</name>
</gene>
<evidence type="ECO:0000313" key="2">
    <source>
        <dbReference type="Proteomes" id="UP000538507"/>
    </source>
</evidence>
<dbReference type="EMBL" id="JACIGO010000003">
    <property type="protein sequence ID" value="MBB4291013.1"/>
    <property type="molecule type" value="Genomic_DNA"/>
</dbReference>
<protein>
    <submittedName>
        <fullName evidence="1">Uncharacterized protein</fullName>
    </submittedName>
</protein>
<dbReference type="Proteomes" id="UP000538507">
    <property type="component" value="Unassembled WGS sequence"/>
</dbReference>
<accession>A0AAE2SXT3</accession>
<dbReference type="AlphaFoldDB" id="A0AAE2SXT3"/>
<organism evidence="1 2">
    <name type="scientific">Rhizobium leguminosarum</name>
    <dbReference type="NCBI Taxonomy" id="384"/>
    <lineage>
        <taxon>Bacteria</taxon>
        <taxon>Pseudomonadati</taxon>
        <taxon>Pseudomonadota</taxon>
        <taxon>Alphaproteobacteria</taxon>
        <taxon>Hyphomicrobiales</taxon>
        <taxon>Rhizobiaceae</taxon>
        <taxon>Rhizobium/Agrobacterium group</taxon>
        <taxon>Rhizobium</taxon>
    </lineage>
</organism>
<sequence length="96" mass="10763">MDEGVAAVTLHFPVRAKVIEELASRDHVFCEICDDFAEAQRELVKWRASDHPHRDEHCSEYEELIAGLGKEIEDALDSATVLPLHPPSGSRQRGMP</sequence>
<name>A0AAE2SXT3_RHILE</name>
<proteinExistence type="predicted"/>
<comment type="caution">
    <text evidence="1">The sequence shown here is derived from an EMBL/GenBank/DDBJ whole genome shotgun (WGS) entry which is preliminary data.</text>
</comment>
<dbReference type="RefSeq" id="WP_183607909.1">
    <property type="nucleotide sequence ID" value="NZ_JACHAZ010000001.1"/>
</dbReference>